<reference evidence="2 3" key="1">
    <citation type="submission" date="2016-02" db="EMBL/GenBank/DDBJ databases">
        <authorList>
            <person name="Wen L."/>
            <person name="He K."/>
            <person name="Yang H."/>
        </authorList>
    </citation>
    <scope>NUCLEOTIDE SEQUENCE [LARGE SCALE GENOMIC DNA]</scope>
    <source>
        <strain evidence="2 3">KLE1704</strain>
    </source>
</reference>
<accession>A0A139LEA3</accession>
<dbReference type="Pfam" id="PF00535">
    <property type="entry name" value="Glycos_transf_2"/>
    <property type="match status" value="1"/>
</dbReference>
<name>A0A139LEA3_9BACE</name>
<organism evidence="2">
    <name type="scientific">Bacteroides intestinalis</name>
    <dbReference type="NCBI Taxonomy" id="329854"/>
    <lineage>
        <taxon>Bacteria</taxon>
        <taxon>Pseudomonadati</taxon>
        <taxon>Bacteroidota</taxon>
        <taxon>Bacteroidia</taxon>
        <taxon>Bacteroidales</taxon>
        <taxon>Bacteroidaceae</taxon>
        <taxon>Bacteroides</taxon>
    </lineage>
</organism>
<dbReference type="AlphaFoldDB" id="A0A139LEA3"/>
<dbReference type="Gene3D" id="3.90.550.10">
    <property type="entry name" value="Spore Coat Polysaccharide Biosynthesis Protein SpsA, Chain A"/>
    <property type="match status" value="1"/>
</dbReference>
<dbReference type="PATRIC" id="fig|329854.7.peg.2595"/>
<dbReference type="PANTHER" id="PTHR22916:SF3">
    <property type="entry name" value="UDP-GLCNAC:BETAGAL BETA-1,3-N-ACETYLGLUCOSAMINYLTRANSFERASE-LIKE PROTEIN 1"/>
    <property type="match status" value="1"/>
</dbReference>
<dbReference type="SUPFAM" id="SSF53448">
    <property type="entry name" value="Nucleotide-diphospho-sugar transferases"/>
    <property type="match status" value="1"/>
</dbReference>
<evidence type="ECO:0000313" key="2">
    <source>
        <dbReference type="EMBL" id="KXT49766.1"/>
    </source>
</evidence>
<dbReference type="InterPro" id="IPR029044">
    <property type="entry name" value="Nucleotide-diphossugar_trans"/>
</dbReference>
<dbReference type="RefSeq" id="WP_026367672.1">
    <property type="nucleotide sequence ID" value="NZ_KQ968695.1"/>
</dbReference>
<dbReference type="CDD" id="cd00761">
    <property type="entry name" value="Glyco_tranf_GTA_type"/>
    <property type="match status" value="1"/>
</dbReference>
<dbReference type="GO" id="GO:0016758">
    <property type="term" value="F:hexosyltransferase activity"/>
    <property type="evidence" value="ECO:0007669"/>
    <property type="project" value="UniProtKB-ARBA"/>
</dbReference>
<dbReference type="Proteomes" id="UP000070319">
    <property type="component" value="Unassembled WGS sequence"/>
</dbReference>
<protein>
    <submittedName>
        <fullName evidence="2">Glycosyltransferase, group 2 family protein</fullName>
    </submittedName>
</protein>
<proteinExistence type="predicted"/>
<evidence type="ECO:0000313" key="3">
    <source>
        <dbReference type="Proteomes" id="UP000070319"/>
    </source>
</evidence>
<gene>
    <name evidence="2" type="ORF">HMPREF2531_02549</name>
</gene>
<dbReference type="PANTHER" id="PTHR22916">
    <property type="entry name" value="GLYCOSYLTRANSFERASE"/>
    <property type="match status" value="1"/>
</dbReference>
<sequence length="250" mass="29265">MNDLVSVIMPMYNAEPFVKYAIESVISQSYYNWELLIIDDCSKDNSAKIAKEYAEGDERIYYLKTERSSGSPCIPRNIGILRSSGRYIAFLDSDDVWLPNKLDRQLPLFDDLYTAIVFSNYEKMNEDGERHNRYIKVPAYTTYKQLLKGNVIGCVTAIFDTQKVGKIFFENIGHEDYVFWLAILKQGFIAKSVNSVTALYRVRHQSISSNKWKTLKWQWNIYVNIEKTGYIKAIYYFCCYAYKAFMKSRK</sequence>
<comment type="caution">
    <text evidence="2">The sequence shown here is derived from an EMBL/GenBank/DDBJ whole genome shotgun (WGS) entry which is preliminary data.</text>
</comment>
<dbReference type="EMBL" id="LTDF01000086">
    <property type="protein sequence ID" value="KXT49766.1"/>
    <property type="molecule type" value="Genomic_DNA"/>
</dbReference>
<keyword evidence="2" id="KW-0808">Transferase</keyword>
<feature type="domain" description="Glycosyltransferase 2-like" evidence="1">
    <location>
        <begin position="6"/>
        <end position="155"/>
    </location>
</feature>
<evidence type="ECO:0000259" key="1">
    <source>
        <dbReference type="Pfam" id="PF00535"/>
    </source>
</evidence>
<dbReference type="InterPro" id="IPR001173">
    <property type="entry name" value="Glyco_trans_2-like"/>
</dbReference>